<evidence type="ECO:0000256" key="2">
    <source>
        <dbReference type="ARBA" id="ARBA00023125"/>
    </source>
</evidence>
<evidence type="ECO:0000256" key="1">
    <source>
        <dbReference type="ARBA" id="ARBA00023015"/>
    </source>
</evidence>
<dbReference type="InterPro" id="IPR009057">
    <property type="entry name" value="Homeodomain-like_sf"/>
</dbReference>
<dbReference type="InterPro" id="IPR003313">
    <property type="entry name" value="AraC-bd"/>
</dbReference>
<dbReference type="Pfam" id="PF12833">
    <property type="entry name" value="HTH_18"/>
    <property type="match status" value="1"/>
</dbReference>
<dbReference type="PANTHER" id="PTHR43280">
    <property type="entry name" value="ARAC-FAMILY TRANSCRIPTIONAL REGULATOR"/>
    <property type="match status" value="1"/>
</dbReference>
<organism evidence="5 6">
    <name type="scientific">Arcicella aquatica</name>
    <dbReference type="NCBI Taxonomy" id="217141"/>
    <lineage>
        <taxon>Bacteria</taxon>
        <taxon>Pseudomonadati</taxon>
        <taxon>Bacteroidota</taxon>
        <taxon>Cytophagia</taxon>
        <taxon>Cytophagales</taxon>
        <taxon>Flectobacillaceae</taxon>
        <taxon>Arcicella</taxon>
    </lineage>
</organism>
<dbReference type="InterPro" id="IPR014710">
    <property type="entry name" value="RmlC-like_jellyroll"/>
</dbReference>
<comment type="caution">
    <text evidence="5">The sequence shown here is derived from an EMBL/GenBank/DDBJ whole genome shotgun (WGS) entry which is preliminary data.</text>
</comment>
<dbReference type="InterPro" id="IPR018060">
    <property type="entry name" value="HTH_AraC"/>
</dbReference>
<dbReference type="Proteomes" id="UP001304671">
    <property type="component" value="Unassembled WGS sequence"/>
</dbReference>
<dbReference type="Gene3D" id="2.60.120.10">
    <property type="entry name" value="Jelly Rolls"/>
    <property type="match status" value="1"/>
</dbReference>
<keyword evidence="1" id="KW-0805">Transcription regulation</keyword>
<keyword evidence="3" id="KW-0804">Transcription</keyword>
<evidence type="ECO:0000313" key="5">
    <source>
        <dbReference type="EMBL" id="MEA5258195.1"/>
    </source>
</evidence>
<dbReference type="EMBL" id="JAYFUL010000013">
    <property type="protein sequence ID" value="MEA5258195.1"/>
    <property type="molecule type" value="Genomic_DNA"/>
</dbReference>
<gene>
    <name evidence="5" type="ORF">VB264_10420</name>
</gene>
<proteinExistence type="predicted"/>
<dbReference type="Gene3D" id="1.10.10.60">
    <property type="entry name" value="Homeodomain-like"/>
    <property type="match status" value="2"/>
</dbReference>
<evidence type="ECO:0000256" key="3">
    <source>
        <dbReference type="ARBA" id="ARBA00023163"/>
    </source>
</evidence>
<evidence type="ECO:0000259" key="4">
    <source>
        <dbReference type="PROSITE" id="PS01124"/>
    </source>
</evidence>
<feature type="domain" description="HTH araC/xylS-type" evidence="4">
    <location>
        <begin position="187"/>
        <end position="286"/>
    </location>
</feature>
<keyword evidence="6" id="KW-1185">Reference proteome</keyword>
<sequence>MKVLPFTIPVPHDKTIIVQKDVLPHFYPHLHRHQEIQIMWIQQGEGTLIADNNMHRFRSNEIYWLGANQPHLFKSEASYFQPKSKKKVIATAIFFNPSGQLASFFDLPEINLLKRFLQQHSNGFKIPQENVAEVINKILLIKKSTGVSQMLHFIDLLKSIALIPSLLPLSMSTQPQNYSENEGQRISNIYNFIMQEYEKPITLEDAANKAHMTPHAFCRYFKKHTRHTFLSFLNEVRINEACKKLTNSNNETIANVAYSCGFNSITNFNRVFKRITTQSPSEYIERYFNNNEGK</sequence>
<evidence type="ECO:0000313" key="6">
    <source>
        <dbReference type="Proteomes" id="UP001304671"/>
    </source>
</evidence>
<keyword evidence="2" id="KW-0238">DNA-binding</keyword>
<dbReference type="RefSeq" id="WP_323249111.1">
    <property type="nucleotide sequence ID" value="NZ_JAYFUL010000013.1"/>
</dbReference>
<protein>
    <submittedName>
        <fullName evidence="5">AraC family transcriptional regulator</fullName>
    </submittedName>
</protein>
<dbReference type="PANTHER" id="PTHR43280:SF2">
    <property type="entry name" value="HTH-TYPE TRANSCRIPTIONAL REGULATOR EXSA"/>
    <property type="match status" value="1"/>
</dbReference>
<dbReference type="Pfam" id="PF02311">
    <property type="entry name" value="AraC_binding"/>
    <property type="match status" value="1"/>
</dbReference>
<name>A0ABU5QMA2_9BACT</name>
<accession>A0ABU5QMA2</accession>
<dbReference type="SMART" id="SM00342">
    <property type="entry name" value="HTH_ARAC"/>
    <property type="match status" value="1"/>
</dbReference>
<dbReference type="PROSITE" id="PS01124">
    <property type="entry name" value="HTH_ARAC_FAMILY_2"/>
    <property type="match status" value="1"/>
</dbReference>
<dbReference type="InterPro" id="IPR011051">
    <property type="entry name" value="RmlC_Cupin_sf"/>
</dbReference>
<dbReference type="SUPFAM" id="SSF46689">
    <property type="entry name" value="Homeodomain-like"/>
    <property type="match status" value="2"/>
</dbReference>
<reference evidence="5 6" key="1">
    <citation type="submission" date="2023-12" db="EMBL/GenBank/DDBJ databases">
        <title>Novel species of the genus Arcicella isolated from rivers.</title>
        <authorList>
            <person name="Lu H."/>
        </authorList>
    </citation>
    <scope>NUCLEOTIDE SEQUENCE [LARGE SCALE GENOMIC DNA]</scope>
    <source>
        <strain evidence="5 6">LMG 21963</strain>
    </source>
</reference>
<dbReference type="SUPFAM" id="SSF51182">
    <property type="entry name" value="RmlC-like cupins"/>
    <property type="match status" value="1"/>
</dbReference>